<comment type="caution">
    <text evidence="2">The sequence shown here is derived from an EMBL/GenBank/DDBJ whole genome shotgun (WGS) entry which is preliminary data.</text>
</comment>
<evidence type="ECO:0000259" key="1">
    <source>
        <dbReference type="Pfam" id="PF16571"/>
    </source>
</evidence>
<keyword evidence="3" id="KW-1185">Reference proteome</keyword>
<feature type="domain" description="Elongation factor G-binding protein C-terminal treble-clef zinc-finger" evidence="1">
    <location>
        <begin position="8"/>
        <end position="161"/>
    </location>
</feature>
<accession>A0ABS2L2E9</accession>
<dbReference type="InterPro" id="IPR032330">
    <property type="entry name" value="EF-G-binding_C"/>
</dbReference>
<dbReference type="Proteomes" id="UP000776164">
    <property type="component" value="Unassembled WGS sequence"/>
</dbReference>
<protein>
    <recommendedName>
        <fullName evidence="1">Elongation factor G-binding protein C-terminal treble-clef zinc-finger domain-containing protein</fullName>
    </recommendedName>
</protein>
<reference evidence="2 3" key="1">
    <citation type="submission" date="2021-01" db="EMBL/GenBank/DDBJ databases">
        <title>Sequencing the genomes of 1000 actinobacteria strains.</title>
        <authorList>
            <person name="Klenk H.-P."/>
        </authorList>
    </citation>
    <scope>NUCLEOTIDE SEQUENCE [LARGE SCALE GENOMIC DNA]</scope>
    <source>
        <strain evidence="2 3">DSM 13057</strain>
    </source>
</reference>
<organism evidence="2 3">
    <name type="scientific">Subtercola frigoramans</name>
    <dbReference type="NCBI Taxonomy" id="120298"/>
    <lineage>
        <taxon>Bacteria</taxon>
        <taxon>Bacillati</taxon>
        <taxon>Actinomycetota</taxon>
        <taxon>Actinomycetes</taxon>
        <taxon>Micrococcales</taxon>
        <taxon>Microbacteriaceae</taxon>
        <taxon>Subtercola</taxon>
    </lineage>
</organism>
<evidence type="ECO:0000313" key="2">
    <source>
        <dbReference type="EMBL" id="MBM7471263.1"/>
    </source>
</evidence>
<evidence type="ECO:0000313" key="3">
    <source>
        <dbReference type="Proteomes" id="UP000776164"/>
    </source>
</evidence>
<name>A0ABS2L2E9_9MICO</name>
<sequence length="164" mass="18129">MKRMTGIEVRHSLANASASEAANMVLPSNFVELDWENLDYLGWRDSHSPHLGYIIQWQGDRAVGIVVREADGPLSRRRMMMCQLCRATHTEHGVSLFSAKRTGEAGENGNTVGTYICANLGCSTNIRVDVPHASYYRDPQGLLAEKVSGLEARVTGFMNDVCRS</sequence>
<proteinExistence type="predicted"/>
<dbReference type="EMBL" id="JAFBBU010000001">
    <property type="protein sequence ID" value="MBM7471263.1"/>
    <property type="molecule type" value="Genomic_DNA"/>
</dbReference>
<dbReference type="Pfam" id="PF16571">
    <property type="entry name" value="FBP_C"/>
    <property type="match status" value="1"/>
</dbReference>
<gene>
    <name evidence="2" type="ORF">JOE66_000897</name>
</gene>